<dbReference type="GeneID" id="95567730"/>
<dbReference type="EMBL" id="AEVT01000010">
    <property type="protein sequence ID" value="EGA71944.1"/>
    <property type="molecule type" value="Genomic_DNA"/>
</dbReference>
<evidence type="ECO:0000313" key="3">
    <source>
        <dbReference type="Proteomes" id="UP000006228"/>
    </source>
</evidence>
<dbReference type="Proteomes" id="UP000006228">
    <property type="component" value="Unassembled WGS sequence"/>
</dbReference>
<dbReference type="InterPro" id="IPR021290">
    <property type="entry name" value="DUF2861"/>
</dbReference>
<protein>
    <recommendedName>
        <fullName evidence="4">DUF2861 domain-containing protein</fullName>
    </recommendedName>
</protein>
<comment type="caution">
    <text evidence="2">The sequence shown here is derived from an EMBL/GenBank/DDBJ whole genome shotgun (WGS) entry which is preliminary data.</text>
</comment>
<dbReference type="RefSeq" id="WP_008073407.1">
    <property type="nucleotide sequence ID" value="NZ_AEVT01000010.1"/>
</dbReference>
<name>E8M238_PHOS4</name>
<dbReference type="Pfam" id="PF11060">
    <property type="entry name" value="DUF2861"/>
    <property type="match status" value="1"/>
</dbReference>
<evidence type="ECO:0000256" key="1">
    <source>
        <dbReference type="SAM" id="SignalP"/>
    </source>
</evidence>
<dbReference type="eggNOG" id="ENOG5032VTS">
    <property type="taxonomic scope" value="Bacteria"/>
</dbReference>
<feature type="signal peptide" evidence="1">
    <location>
        <begin position="1"/>
        <end position="23"/>
    </location>
</feature>
<reference evidence="2 3" key="1">
    <citation type="journal article" date="2012" name="Int. J. Syst. Evol. Microbiol.">
        <title>Vibrio caribbeanicus sp. nov., isolated from the marine sponge Scleritoderma cyanea.</title>
        <authorList>
            <person name="Hoffmann M."/>
            <person name="Monday S.R."/>
            <person name="Allard M.W."/>
            <person name="Strain E.A."/>
            <person name="Whittaker P."/>
            <person name="Naum M."/>
            <person name="McCarthy P.J."/>
            <person name="Lopez J.V."/>
            <person name="Fischer M."/>
            <person name="Brown E.W."/>
        </authorList>
    </citation>
    <scope>NUCLEOTIDE SEQUENCE [LARGE SCALE GENOMIC DNA]</scope>
    <source>
        <strain evidence="3">DSMZ 21326</strain>
    </source>
</reference>
<keyword evidence="1" id="KW-0732">Signal</keyword>
<gene>
    <name evidence="2" type="ORF">VISI1226_14128</name>
</gene>
<sequence>MSKSTLFGATFLISLVASTPSHSDLFLDTPLQPAYQATLNQQPQLAWQELTLALSQHELDDHLWLPVKQEVLHQTDCGSALSGGSANNLRLSFVKRFGTTAKGYQVRISTENSPSAMDVTLFTPDGSPLVSGQFGAGQSYQEFESIELLQKPRSGVFNLVIDEQTIGLVIAIEDQSQWLVFNQQRAIPTVELNLPQTLPGCPSVSASWQWFDSDYRMLGHKVAFQQNPQPIPANSPYQTQAKHLSASVERVEFQHGVRIEYIQRIAIPYQ</sequence>
<evidence type="ECO:0000313" key="2">
    <source>
        <dbReference type="EMBL" id="EGA71944.1"/>
    </source>
</evidence>
<accession>E8M238</accession>
<evidence type="ECO:0008006" key="4">
    <source>
        <dbReference type="Google" id="ProtNLM"/>
    </source>
</evidence>
<proteinExistence type="predicted"/>
<feature type="chain" id="PRO_5003227615" description="DUF2861 domain-containing protein" evidence="1">
    <location>
        <begin position="24"/>
        <end position="270"/>
    </location>
</feature>
<dbReference type="AlphaFoldDB" id="E8M238"/>
<organism evidence="2 3">
    <name type="scientific">Vibrio sinaloensis DSM 21326</name>
    <dbReference type="NCBI Taxonomy" id="945550"/>
    <lineage>
        <taxon>Bacteria</taxon>
        <taxon>Pseudomonadati</taxon>
        <taxon>Pseudomonadota</taxon>
        <taxon>Gammaproteobacteria</taxon>
        <taxon>Vibrionales</taxon>
        <taxon>Vibrionaceae</taxon>
        <taxon>Vibrio</taxon>
        <taxon>Vibrio oreintalis group</taxon>
    </lineage>
</organism>